<dbReference type="AlphaFoldDB" id="A0A7J5B7C1"/>
<dbReference type="SUPFAM" id="SSF53474">
    <property type="entry name" value="alpha/beta-Hydrolases"/>
    <property type="match status" value="1"/>
</dbReference>
<protein>
    <submittedName>
        <fullName evidence="3">Alpha/beta hydrolase</fullName>
    </submittedName>
</protein>
<dbReference type="InterPro" id="IPR029058">
    <property type="entry name" value="AB_hydrolase_fold"/>
</dbReference>
<dbReference type="PANTHER" id="PTHR48081:SF8">
    <property type="entry name" value="ALPHA_BETA HYDROLASE FOLD-3 DOMAIN-CONTAINING PROTEIN-RELATED"/>
    <property type="match status" value="1"/>
</dbReference>
<comment type="caution">
    <text evidence="3">The sequence shown here is derived from an EMBL/GenBank/DDBJ whole genome shotgun (WGS) entry which is preliminary data.</text>
</comment>
<dbReference type="EMBL" id="WBKB01000012">
    <property type="protein sequence ID" value="KAB1640814.1"/>
    <property type="molecule type" value="Genomic_DNA"/>
</dbReference>
<evidence type="ECO:0000259" key="2">
    <source>
        <dbReference type="Pfam" id="PF07859"/>
    </source>
</evidence>
<dbReference type="Pfam" id="PF07859">
    <property type="entry name" value="Abhydrolase_3"/>
    <property type="match status" value="1"/>
</dbReference>
<proteinExistence type="predicted"/>
<dbReference type="RefSeq" id="WP_158053375.1">
    <property type="nucleotide sequence ID" value="NZ_WBKB01000012.1"/>
</dbReference>
<evidence type="ECO:0000256" key="1">
    <source>
        <dbReference type="ARBA" id="ARBA00022801"/>
    </source>
</evidence>
<keyword evidence="1 3" id="KW-0378">Hydrolase</keyword>
<dbReference type="Gene3D" id="3.40.50.1820">
    <property type="entry name" value="alpha/beta hydrolase"/>
    <property type="match status" value="1"/>
</dbReference>
<sequence>MQIPLSRVAADQRPLIAAFRDAGGKSFQDAGSVERSRVNYETSCAANGLAPDAVASVEDVAVGAFGVRVYDPRPAGASAADPVIVFAHGGGWVIGSLETHDSVCRRLATLTGLPVVAIDYRLGPEVPFPAGHEDCRDAVAWVREVATDRSWDASRILTVGDSAGGGIATALAFEPRMQVPGTRVIGQVLLYPMLDVANESPGFERITEGVPLTADTIRWFVENYVPDAALRLDHRVSPLLAVRGEEPDASPQPSAPVQRSAAVQPSAALQPPAWILSLGLDPLADEALEYARLLALGGTEVELVHLPDHAHGLFSSAGKVRTGELMLERAAEFILRTVAASR</sequence>
<organism evidence="3 4">
    <name type="scientific">Gulosibacter chungangensis</name>
    <dbReference type="NCBI Taxonomy" id="979746"/>
    <lineage>
        <taxon>Bacteria</taxon>
        <taxon>Bacillati</taxon>
        <taxon>Actinomycetota</taxon>
        <taxon>Actinomycetes</taxon>
        <taxon>Micrococcales</taxon>
        <taxon>Microbacteriaceae</taxon>
        <taxon>Gulosibacter</taxon>
    </lineage>
</organism>
<gene>
    <name evidence="3" type="ORF">F8O05_14015</name>
</gene>
<dbReference type="Proteomes" id="UP000433493">
    <property type="component" value="Unassembled WGS sequence"/>
</dbReference>
<dbReference type="OrthoDB" id="9803828at2"/>
<reference evidence="3 4" key="1">
    <citation type="submission" date="2019-09" db="EMBL/GenBank/DDBJ databases">
        <title>Phylogeny of genus Pseudoclavibacter and closely related genus.</title>
        <authorList>
            <person name="Li Y."/>
        </authorList>
    </citation>
    <scope>NUCLEOTIDE SEQUENCE [LARGE SCALE GENOMIC DNA]</scope>
    <source>
        <strain evidence="3 4">KCTC 13959</strain>
    </source>
</reference>
<dbReference type="GO" id="GO:0016787">
    <property type="term" value="F:hydrolase activity"/>
    <property type="evidence" value="ECO:0007669"/>
    <property type="project" value="UniProtKB-KW"/>
</dbReference>
<dbReference type="InterPro" id="IPR013094">
    <property type="entry name" value="AB_hydrolase_3"/>
</dbReference>
<dbReference type="PANTHER" id="PTHR48081">
    <property type="entry name" value="AB HYDROLASE SUPERFAMILY PROTEIN C4A8.06C"/>
    <property type="match status" value="1"/>
</dbReference>
<name>A0A7J5B7C1_9MICO</name>
<evidence type="ECO:0000313" key="4">
    <source>
        <dbReference type="Proteomes" id="UP000433493"/>
    </source>
</evidence>
<feature type="domain" description="Alpha/beta hydrolase fold-3" evidence="2">
    <location>
        <begin position="84"/>
        <end position="314"/>
    </location>
</feature>
<dbReference type="InterPro" id="IPR050300">
    <property type="entry name" value="GDXG_lipolytic_enzyme"/>
</dbReference>
<evidence type="ECO:0000313" key="3">
    <source>
        <dbReference type="EMBL" id="KAB1640814.1"/>
    </source>
</evidence>
<keyword evidence="4" id="KW-1185">Reference proteome</keyword>
<accession>A0A7J5B7C1</accession>